<dbReference type="RefSeq" id="WP_165360365.1">
    <property type="nucleotide sequence ID" value="NZ_UFQC01000089.1"/>
</dbReference>
<dbReference type="GO" id="GO:0044659">
    <property type="term" value="P:viral release from host cell by cytolysis"/>
    <property type="evidence" value="ECO:0007669"/>
    <property type="project" value="InterPro"/>
</dbReference>
<evidence type="ECO:0000313" key="1">
    <source>
        <dbReference type="EMBL" id="SSW74025.1"/>
    </source>
</evidence>
<evidence type="ECO:0008006" key="3">
    <source>
        <dbReference type="Google" id="ProtNLM"/>
    </source>
</evidence>
<organism evidence="1 2">
    <name type="scientific">Achromobacter veterisilvae</name>
    <dbReference type="NCBI Taxonomy" id="2069367"/>
    <lineage>
        <taxon>Bacteria</taxon>
        <taxon>Pseudomonadati</taxon>
        <taxon>Pseudomonadota</taxon>
        <taxon>Betaproteobacteria</taxon>
        <taxon>Burkholderiales</taxon>
        <taxon>Alcaligenaceae</taxon>
        <taxon>Achromobacter</taxon>
    </lineage>
</organism>
<dbReference type="Pfam" id="PF10746">
    <property type="entry name" value="Phage_holin_2_2"/>
    <property type="match status" value="1"/>
</dbReference>
<dbReference type="EMBL" id="UFQC01000089">
    <property type="protein sequence ID" value="SSW74025.1"/>
    <property type="molecule type" value="Genomic_DNA"/>
</dbReference>
<protein>
    <recommendedName>
        <fullName evidence="3">Holin</fullName>
    </recommendedName>
</protein>
<gene>
    <name evidence="1" type="ORF">AVE30378_06378</name>
</gene>
<sequence>MHEDQAAMVKMGIGAGGAVFYGLTLNEWVAVATLLYLAMQIGLLVPKYWRLMVGWWKGGKA</sequence>
<name>A0A446D1S7_9BURK</name>
<dbReference type="Proteomes" id="UP000289465">
    <property type="component" value="Unassembled WGS sequence"/>
</dbReference>
<reference evidence="1 2" key="1">
    <citation type="submission" date="2018-07" db="EMBL/GenBank/DDBJ databases">
        <authorList>
            <person name="Peeters C."/>
        </authorList>
    </citation>
    <scope>NUCLEOTIDE SEQUENCE [LARGE SCALE GENOMIC DNA]</scope>
    <source>
        <strain evidence="1 2">LMG 30378</strain>
    </source>
</reference>
<dbReference type="InterPro" id="IPR019682">
    <property type="entry name" value="Phage_T7_Gp17.5_holin"/>
</dbReference>
<accession>A0A446D1S7</accession>
<dbReference type="AlphaFoldDB" id="A0A446D1S7"/>
<evidence type="ECO:0000313" key="2">
    <source>
        <dbReference type="Proteomes" id="UP000289465"/>
    </source>
</evidence>
<proteinExistence type="predicted"/>